<accession>A0A6J4IHW4</accession>
<sequence>DLRPGGRRGAVREPVPAARRHHGVAAVGGPARGRERGVVGHGARRQRVPPPPSTTSPASTWRSADRRPGCWELDAPSGLLDVDDAFLALLSARRPRRVAPV</sequence>
<feature type="non-terminal residue" evidence="2">
    <location>
        <position position="101"/>
    </location>
</feature>
<organism evidence="2">
    <name type="scientific">uncultured Acidimicrobiales bacterium</name>
    <dbReference type="NCBI Taxonomy" id="310071"/>
    <lineage>
        <taxon>Bacteria</taxon>
        <taxon>Bacillati</taxon>
        <taxon>Actinomycetota</taxon>
        <taxon>Acidimicrobiia</taxon>
        <taxon>Acidimicrobiales</taxon>
        <taxon>environmental samples</taxon>
    </lineage>
</organism>
<dbReference type="EMBL" id="CADCSY010000099">
    <property type="protein sequence ID" value="CAA9250883.1"/>
    <property type="molecule type" value="Genomic_DNA"/>
</dbReference>
<evidence type="ECO:0000313" key="2">
    <source>
        <dbReference type="EMBL" id="CAA9250883.1"/>
    </source>
</evidence>
<gene>
    <name evidence="2" type="ORF">AVDCRST_MAG20-2129</name>
</gene>
<feature type="non-terminal residue" evidence="2">
    <location>
        <position position="1"/>
    </location>
</feature>
<dbReference type="AlphaFoldDB" id="A0A6J4IHW4"/>
<reference evidence="2" key="1">
    <citation type="submission" date="2020-02" db="EMBL/GenBank/DDBJ databases">
        <authorList>
            <person name="Meier V. D."/>
        </authorList>
    </citation>
    <scope>NUCLEOTIDE SEQUENCE</scope>
    <source>
        <strain evidence="2">AVDCRST_MAG20</strain>
    </source>
</reference>
<feature type="region of interest" description="Disordered" evidence="1">
    <location>
        <begin position="1"/>
        <end position="67"/>
    </location>
</feature>
<proteinExistence type="predicted"/>
<name>A0A6J4IHW4_9ACTN</name>
<protein>
    <submittedName>
        <fullName evidence="2">Uncharacterized protein</fullName>
    </submittedName>
</protein>
<evidence type="ECO:0000256" key="1">
    <source>
        <dbReference type="SAM" id="MobiDB-lite"/>
    </source>
</evidence>